<dbReference type="Pfam" id="PF00566">
    <property type="entry name" value="RabGAP-TBC"/>
    <property type="match status" value="1"/>
</dbReference>
<dbReference type="InParanoid" id="D2HIY4"/>
<dbReference type="GO" id="GO:0005096">
    <property type="term" value="F:GTPase activator activity"/>
    <property type="evidence" value="ECO:0007669"/>
    <property type="project" value="TreeGrafter"/>
</dbReference>
<dbReference type="GO" id="GO:0031267">
    <property type="term" value="F:small GTPase binding"/>
    <property type="evidence" value="ECO:0007669"/>
    <property type="project" value="TreeGrafter"/>
</dbReference>
<organism evidence="2">
    <name type="scientific">Ailuropoda melanoleuca</name>
    <name type="common">Giant panda</name>
    <dbReference type="NCBI Taxonomy" id="9646"/>
    <lineage>
        <taxon>Eukaryota</taxon>
        <taxon>Metazoa</taxon>
        <taxon>Chordata</taxon>
        <taxon>Craniata</taxon>
        <taxon>Vertebrata</taxon>
        <taxon>Euteleostomi</taxon>
        <taxon>Mammalia</taxon>
        <taxon>Eutheria</taxon>
        <taxon>Laurasiatheria</taxon>
        <taxon>Carnivora</taxon>
        <taxon>Caniformia</taxon>
        <taxon>Ursidae</taxon>
        <taxon>Ailuropoda</taxon>
    </lineage>
</organism>
<dbReference type="InterPro" id="IPR050302">
    <property type="entry name" value="Rab_GAP_TBC_domain"/>
</dbReference>
<dbReference type="InterPro" id="IPR000195">
    <property type="entry name" value="Rab-GAP-TBC_dom"/>
</dbReference>
<dbReference type="SUPFAM" id="SSF47923">
    <property type="entry name" value="Ypt/Rab-GAP domain of gyp1p"/>
    <property type="match status" value="1"/>
</dbReference>
<dbReference type="Gene3D" id="1.10.8.270">
    <property type="entry name" value="putative rabgap domain of human tbc1 domain family member 14 like domains"/>
    <property type="match status" value="1"/>
</dbReference>
<accession>D2HIY4</accession>
<evidence type="ECO:0000259" key="1">
    <source>
        <dbReference type="PROSITE" id="PS50086"/>
    </source>
</evidence>
<dbReference type="PANTHER" id="PTHR47219">
    <property type="entry name" value="RAB GTPASE-ACTIVATING PROTEIN 1-LIKE"/>
    <property type="match status" value="1"/>
</dbReference>
<sequence>EVGYCQGMSQIVGVLLMFLSEEDAFWALAQLMTTERHTMHG</sequence>
<feature type="non-terminal residue" evidence="2">
    <location>
        <position position="1"/>
    </location>
</feature>
<dbReference type="AlphaFoldDB" id="D2HIY4"/>
<dbReference type="PANTHER" id="PTHR47219:SF25">
    <property type="entry name" value="RAB-GAP TBC DOMAIN-CONTAINING PROTEIN"/>
    <property type="match status" value="1"/>
</dbReference>
<proteinExistence type="predicted"/>
<reference evidence="2" key="1">
    <citation type="journal article" date="2010" name="Nature">
        <title>The sequence and de novo assembly of the giant panda genome.</title>
        <authorList>
            <person name="Li R."/>
            <person name="Fan W."/>
            <person name="Tian G."/>
            <person name="Zhu H."/>
            <person name="He L."/>
            <person name="Cai J."/>
            <person name="Huang Q."/>
            <person name="Cai Q."/>
            <person name="Li B."/>
            <person name="Bai Y."/>
            <person name="Zhang Z."/>
            <person name="Zhang Y."/>
            <person name="Wang W."/>
            <person name="Li J."/>
            <person name="Wei F."/>
            <person name="Li H."/>
            <person name="Jian M."/>
            <person name="Li J."/>
            <person name="Zhang Z."/>
            <person name="Nielsen R."/>
            <person name="Li D."/>
            <person name="Gu W."/>
            <person name="Yang Z."/>
            <person name="Xuan Z."/>
            <person name="Ryder O.A."/>
            <person name="Leung F.C."/>
            <person name="Zhou Y."/>
            <person name="Cao J."/>
            <person name="Sun X."/>
            <person name="Fu Y."/>
            <person name="Fang X."/>
            <person name="Guo X."/>
            <person name="Wang B."/>
            <person name="Hou R."/>
            <person name="Shen F."/>
            <person name="Mu B."/>
            <person name="Ni P."/>
            <person name="Lin R."/>
            <person name="Qian W."/>
            <person name="Wang G."/>
            <person name="Yu C."/>
            <person name="Nie W."/>
            <person name="Wang J."/>
            <person name="Wu Z."/>
            <person name="Liang H."/>
            <person name="Min J."/>
            <person name="Wu Q."/>
            <person name="Cheng S."/>
            <person name="Ruan J."/>
            <person name="Wang M."/>
            <person name="Shi Z."/>
            <person name="Wen M."/>
            <person name="Liu B."/>
            <person name="Ren X."/>
            <person name="Zheng H."/>
            <person name="Dong D."/>
            <person name="Cook K."/>
            <person name="Shan G."/>
            <person name="Zhang H."/>
            <person name="Kosiol C."/>
            <person name="Xie X."/>
            <person name="Lu Z."/>
            <person name="Zheng H."/>
            <person name="Li Y."/>
            <person name="Steiner C.C."/>
            <person name="Lam T.T."/>
            <person name="Lin S."/>
            <person name="Zhang Q."/>
            <person name="Li G."/>
            <person name="Tian J."/>
            <person name="Gong T."/>
            <person name="Liu H."/>
            <person name="Zhang D."/>
            <person name="Fang L."/>
            <person name="Ye C."/>
            <person name="Zhang J."/>
            <person name="Hu W."/>
            <person name="Xu A."/>
            <person name="Ren Y."/>
            <person name="Zhang G."/>
            <person name="Bruford M.W."/>
            <person name="Li Q."/>
            <person name="Ma L."/>
            <person name="Guo Y."/>
            <person name="An N."/>
            <person name="Hu Y."/>
            <person name="Zheng Y."/>
            <person name="Shi Y."/>
            <person name="Li Z."/>
            <person name="Liu Q."/>
            <person name="Chen Y."/>
            <person name="Zhao J."/>
            <person name="Qu N."/>
            <person name="Zhao S."/>
            <person name="Tian F."/>
            <person name="Wang X."/>
            <person name="Wang H."/>
            <person name="Xu L."/>
            <person name="Liu X."/>
            <person name="Vinar T."/>
            <person name="Wang Y."/>
            <person name="Lam T.W."/>
            <person name="Yiu S.M."/>
            <person name="Liu S."/>
            <person name="Zhang H."/>
            <person name="Li D."/>
            <person name="Huang Y."/>
            <person name="Wang X."/>
            <person name="Yang G."/>
            <person name="Jiang Z."/>
            <person name="Wang J."/>
            <person name="Qin N."/>
            <person name="Li L."/>
            <person name="Li J."/>
            <person name="Bolund L."/>
            <person name="Kristiansen K."/>
            <person name="Wong G.K."/>
            <person name="Olson M."/>
            <person name="Zhang X."/>
            <person name="Li S."/>
            <person name="Yang H."/>
            <person name="Wang J."/>
            <person name="Wang J."/>
        </authorList>
    </citation>
    <scope>NUCLEOTIDE SEQUENCE [LARGE SCALE GENOMIC DNA]</scope>
</reference>
<feature type="non-terminal residue" evidence="2">
    <location>
        <position position="41"/>
    </location>
</feature>
<dbReference type="EMBL" id="GL192897">
    <property type="protein sequence ID" value="EFB20267.1"/>
    <property type="molecule type" value="Genomic_DNA"/>
</dbReference>
<gene>
    <name evidence="2" type="ORF">PANDA_011218</name>
</gene>
<dbReference type="PROSITE" id="PS50086">
    <property type="entry name" value="TBC_RABGAP"/>
    <property type="match status" value="1"/>
</dbReference>
<evidence type="ECO:0000313" key="2">
    <source>
        <dbReference type="EMBL" id="EFB20267.1"/>
    </source>
</evidence>
<protein>
    <recommendedName>
        <fullName evidence="1">Rab-GAP TBC domain-containing protein</fullName>
    </recommendedName>
</protein>
<feature type="domain" description="Rab-GAP TBC" evidence="1">
    <location>
        <begin position="1"/>
        <end position="41"/>
    </location>
</feature>
<name>D2HIY4_AILME</name>
<dbReference type="InterPro" id="IPR035969">
    <property type="entry name" value="Rab-GAP_TBC_sf"/>
</dbReference>